<keyword evidence="3" id="KW-1185">Reference proteome</keyword>
<sequence length="119" mass="13619">MTDHSYSSREPTVQRERASLDELLEALSKPPRRRILTALAEANPRDEAEFAPGEFTSAARRQELLTRLHHTHLPKLDEAGFIEWDPDSKTITRGPRFDEIAPLVELMIAHRDELPVGWP</sequence>
<dbReference type="AlphaFoldDB" id="A0A8J8TQQ1"/>
<feature type="domain" description="DUF7344" evidence="1">
    <location>
        <begin position="55"/>
        <end position="92"/>
    </location>
</feature>
<dbReference type="InterPro" id="IPR055768">
    <property type="entry name" value="DUF7344"/>
</dbReference>
<dbReference type="Gene3D" id="1.10.10.10">
    <property type="entry name" value="Winged helix-like DNA-binding domain superfamily/Winged helix DNA-binding domain"/>
    <property type="match status" value="1"/>
</dbReference>
<dbReference type="EMBL" id="PHNJ01000003">
    <property type="protein sequence ID" value="TYL39126.1"/>
    <property type="molecule type" value="Genomic_DNA"/>
</dbReference>
<reference evidence="2" key="1">
    <citation type="submission" date="2017-11" db="EMBL/GenBank/DDBJ databases">
        <authorList>
            <person name="Kajale S.C."/>
            <person name="Sharma A."/>
        </authorList>
    </citation>
    <scope>NUCLEOTIDE SEQUENCE</scope>
    <source>
        <strain evidence="2">LS1_42</strain>
    </source>
</reference>
<dbReference type="SUPFAM" id="SSF46785">
    <property type="entry name" value="Winged helix' DNA-binding domain"/>
    <property type="match status" value="1"/>
</dbReference>
<evidence type="ECO:0000259" key="1">
    <source>
        <dbReference type="Pfam" id="PF24035"/>
    </source>
</evidence>
<gene>
    <name evidence="2" type="ORF">CV102_07485</name>
</gene>
<dbReference type="InterPro" id="IPR036390">
    <property type="entry name" value="WH_DNA-bd_sf"/>
</dbReference>
<dbReference type="RefSeq" id="WP_148857265.1">
    <property type="nucleotide sequence ID" value="NZ_PHNJ01000003.1"/>
</dbReference>
<proteinExistence type="predicted"/>
<name>A0A8J8TQQ1_9EURY</name>
<dbReference type="Pfam" id="PF24035">
    <property type="entry name" value="DUF7344"/>
    <property type="match status" value="1"/>
</dbReference>
<dbReference type="Proteomes" id="UP000766904">
    <property type="component" value="Unassembled WGS sequence"/>
</dbReference>
<evidence type="ECO:0000313" key="3">
    <source>
        <dbReference type="Proteomes" id="UP000766904"/>
    </source>
</evidence>
<dbReference type="InterPro" id="IPR036388">
    <property type="entry name" value="WH-like_DNA-bd_sf"/>
</dbReference>
<organism evidence="2 3">
    <name type="scientific">Natronococcus pandeyae</name>
    <dbReference type="NCBI Taxonomy" id="2055836"/>
    <lineage>
        <taxon>Archaea</taxon>
        <taxon>Methanobacteriati</taxon>
        <taxon>Methanobacteriota</taxon>
        <taxon>Stenosarchaea group</taxon>
        <taxon>Halobacteria</taxon>
        <taxon>Halobacteriales</taxon>
        <taxon>Natrialbaceae</taxon>
        <taxon>Natronococcus</taxon>
    </lineage>
</organism>
<comment type="caution">
    <text evidence="2">The sequence shown here is derived from an EMBL/GenBank/DDBJ whole genome shotgun (WGS) entry which is preliminary data.</text>
</comment>
<protein>
    <submittedName>
        <fullName evidence="2">Transcriptional regulator</fullName>
    </submittedName>
</protein>
<evidence type="ECO:0000313" key="2">
    <source>
        <dbReference type="EMBL" id="TYL39126.1"/>
    </source>
</evidence>
<accession>A0A8J8TQQ1</accession>